<feature type="compositionally biased region" description="Basic and acidic residues" evidence="1">
    <location>
        <begin position="156"/>
        <end position="167"/>
    </location>
</feature>
<keyword evidence="2" id="KW-0808">Transferase</keyword>
<dbReference type="EMBL" id="CADCUE010000086">
    <property type="protein sequence ID" value="CAA9326368.1"/>
    <property type="molecule type" value="Genomic_DNA"/>
</dbReference>
<feature type="compositionally biased region" description="Gly residues" evidence="1">
    <location>
        <begin position="210"/>
        <end position="220"/>
    </location>
</feature>
<feature type="compositionally biased region" description="Low complexity" evidence="1">
    <location>
        <begin position="221"/>
        <end position="230"/>
    </location>
</feature>
<accession>A0A6J4LA71</accession>
<feature type="region of interest" description="Disordered" evidence="1">
    <location>
        <begin position="1"/>
        <end position="84"/>
    </location>
</feature>
<protein>
    <submittedName>
        <fullName evidence="2">GCN5-related N-acetyltransferase, FIGfam019367</fullName>
    </submittedName>
</protein>
<sequence length="281" mass="29684">AEDVRPRAGPRPARHRRGARPARPRSGGGRLRRLARPGGRADREPAGSAGLGLRRAGAAGVALLQRRQPRPRAGRARGGARLCREGASAGPALLVHRRRVGRRLAAVAAAHPRLGTGPGRARRAAAARPRRAADGPGRPAGPAGAAGRGRPPAAGLHRDVHRGDRRLAARRRRRRALPRPGHRAGDAGPGLRPHRRRPGGLQGRGRRGDGLGVPGAGRLGGPPAARAGPVARRDGRRRRAGPGTGRPRGQPLRQRLQRRGAQGLHPRRLPPGRDLHQRAVL</sequence>
<dbReference type="AlphaFoldDB" id="A0A6J4LA71"/>
<gene>
    <name evidence="2" type="ORF">AVDCRST_MAG16-1070</name>
</gene>
<name>A0A6J4LA71_9ACTN</name>
<evidence type="ECO:0000313" key="2">
    <source>
        <dbReference type="EMBL" id="CAA9326368.1"/>
    </source>
</evidence>
<feature type="compositionally biased region" description="Basic residues" evidence="1">
    <location>
        <begin position="12"/>
        <end position="23"/>
    </location>
</feature>
<feature type="region of interest" description="Disordered" evidence="1">
    <location>
        <begin position="113"/>
        <end position="281"/>
    </location>
</feature>
<evidence type="ECO:0000256" key="1">
    <source>
        <dbReference type="SAM" id="MobiDB-lite"/>
    </source>
</evidence>
<feature type="compositionally biased region" description="Low complexity" evidence="1">
    <location>
        <begin position="134"/>
        <end position="155"/>
    </location>
</feature>
<feature type="compositionally biased region" description="Basic and acidic residues" evidence="1">
    <location>
        <begin position="271"/>
        <end position="281"/>
    </location>
</feature>
<feature type="non-terminal residue" evidence="2">
    <location>
        <position position="281"/>
    </location>
</feature>
<organism evidence="2">
    <name type="scientific">uncultured Frankineae bacterium</name>
    <dbReference type="NCBI Taxonomy" id="437475"/>
    <lineage>
        <taxon>Bacteria</taxon>
        <taxon>Bacillati</taxon>
        <taxon>Actinomycetota</taxon>
        <taxon>Actinomycetes</taxon>
        <taxon>Frankiales</taxon>
        <taxon>environmental samples</taxon>
    </lineage>
</organism>
<proteinExistence type="predicted"/>
<dbReference type="GO" id="GO:0016740">
    <property type="term" value="F:transferase activity"/>
    <property type="evidence" value="ECO:0007669"/>
    <property type="project" value="UniProtKB-KW"/>
</dbReference>
<feature type="non-terminal residue" evidence="2">
    <location>
        <position position="1"/>
    </location>
</feature>
<feature type="compositionally biased region" description="Basic residues" evidence="1">
    <location>
        <begin position="120"/>
        <end position="130"/>
    </location>
</feature>
<reference evidence="2" key="1">
    <citation type="submission" date="2020-02" db="EMBL/GenBank/DDBJ databases">
        <authorList>
            <person name="Meier V. D."/>
        </authorList>
    </citation>
    <scope>NUCLEOTIDE SEQUENCE</scope>
    <source>
        <strain evidence="2">AVDCRST_MAG16</strain>
    </source>
</reference>
<feature type="compositionally biased region" description="Low complexity" evidence="1">
    <location>
        <begin position="245"/>
        <end position="264"/>
    </location>
</feature>
<feature type="compositionally biased region" description="Low complexity" evidence="1">
    <location>
        <begin position="46"/>
        <end position="66"/>
    </location>
</feature>
<feature type="compositionally biased region" description="Basic residues" evidence="1">
    <location>
        <begin position="168"/>
        <end position="182"/>
    </location>
</feature>